<sequence>MAEQPMEPKPNNPFDQFVTQQQQQPVGLGDNNNDINYNTTSTSTQQQQQQQQQQPLRRGGGGGGGEAGTTSSPTRAPTIIPTPIHSNRSTDYLATGGGNNNNSAAMTSTFVDVDDGSTTDSMNKQLIIRITTRPIMSWSPQLIHSDGSSHTMTIDLPIEFTVSNSKHVITQQGWSDLYHYIVTAVTKNTTESILLFWFWFAIFLLIAVLFLFRIIYDLRIRLITLFTVVCVCIGMGITHTIIRRIRVQNAVCKCVEECFYDDHDHEMNNAAAISAGAGASSAAEAIGAEAYTAVAEEGTTTIQQQQQENNEDNDIEQSKFQQQQQQQQDTTDVMGGLDGLQELEEDGTNVDGAAPAATTSSSSSMGFGRIIQTIPLRQRLNSHSSSVHSNSQSHSQSHSQSQHSNNNRQRLNTGDSSKADSNMIFDEQTRNRAISRDGMYCVDWKWEYFGMDAVVKISWE</sequence>
<feature type="compositionally biased region" description="Low complexity" evidence="1">
    <location>
        <begin position="353"/>
        <end position="364"/>
    </location>
</feature>
<name>A0A1E7F820_9STRA</name>
<proteinExistence type="predicted"/>
<feature type="region of interest" description="Disordered" evidence="1">
    <location>
        <begin position="379"/>
        <end position="424"/>
    </location>
</feature>
<dbReference type="Proteomes" id="UP000095751">
    <property type="component" value="Unassembled WGS sequence"/>
</dbReference>
<feature type="compositionally biased region" description="Gly residues" evidence="1">
    <location>
        <begin position="58"/>
        <end position="67"/>
    </location>
</feature>
<feature type="compositionally biased region" description="Low complexity" evidence="1">
    <location>
        <begin position="39"/>
        <end position="57"/>
    </location>
</feature>
<reference evidence="3 4" key="1">
    <citation type="submission" date="2016-09" db="EMBL/GenBank/DDBJ databases">
        <title>Extensive genetic diversity and differential bi-allelic expression allows diatom success in the polar Southern Ocean.</title>
        <authorList>
            <consortium name="DOE Joint Genome Institute"/>
            <person name="Mock T."/>
            <person name="Otillar R.P."/>
            <person name="Strauss J."/>
            <person name="Dupont C."/>
            <person name="Frickenhaus S."/>
            <person name="Maumus F."/>
            <person name="Mcmullan M."/>
            <person name="Sanges R."/>
            <person name="Schmutz J."/>
            <person name="Toseland A."/>
            <person name="Valas R."/>
            <person name="Veluchamy A."/>
            <person name="Ward B.J."/>
            <person name="Allen A."/>
            <person name="Barry K."/>
            <person name="Falciatore A."/>
            <person name="Ferrante M."/>
            <person name="Fortunato A.E."/>
            <person name="Gloeckner G."/>
            <person name="Gruber A."/>
            <person name="Hipkin R."/>
            <person name="Janech M."/>
            <person name="Kroth P."/>
            <person name="Leese F."/>
            <person name="Lindquist E."/>
            <person name="Lyon B.R."/>
            <person name="Martin J."/>
            <person name="Mayer C."/>
            <person name="Parker M."/>
            <person name="Quesneville H."/>
            <person name="Raymond J."/>
            <person name="Uhlig C."/>
            <person name="Valentin K.U."/>
            <person name="Worden A.Z."/>
            <person name="Armbrust E.V."/>
            <person name="Bowler C."/>
            <person name="Green B."/>
            <person name="Moulton V."/>
            <person name="Van Oosterhout C."/>
            <person name="Grigoriev I."/>
        </authorList>
    </citation>
    <scope>NUCLEOTIDE SEQUENCE [LARGE SCALE GENOMIC DNA]</scope>
    <source>
        <strain evidence="3 4">CCMP1102</strain>
    </source>
</reference>
<feature type="transmembrane region" description="Helical" evidence="2">
    <location>
        <begin position="222"/>
        <end position="242"/>
    </location>
</feature>
<evidence type="ECO:0000256" key="2">
    <source>
        <dbReference type="SAM" id="Phobius"/>
    </source>
</evidence>
<evidence type="ECO:0000256" key="1">
    <source>
        <dbReference type="SAM" id="MobiDB-lite"/>
    </source>
</evidence>
<dbReference type="InParanoid" id="A0A1E7F820"/>
<dbReference type="EMBL" id="KV784360">
    <property type="protein sequence ID" value="OEU14307.1"/>
    <property type="molecule type" value="Genomic_DNA"/>
</dbReference>
<feature type="compositionally biased region" description="Low complexity" evidence="1">
    <location>
        <begin position="381"/>
        <end position="407"/>
    </location>
</feature>
<feature type="compositionally biased region" description="Polar residues" evidence="1">
    <location>
        <begin position="408"/>
        <end position="420"/>
    </location>
</feature>
<feature type="region of interest" description="Disordered" evidence="1">
    <location>
        <begin position="1"/>
        <end position="100"/>
    </location>
</feature>
<dbReference type="KEGG" id="fcy:FRACYDRAFT_240843"/>
<feature type="transmembrane region" description="Helical" evidence="2">
    <location>
        <begin position="194"/>
        <end position="215"/>
    </location>
</feature>
<organism evidence="3 4">
    <name type="scientific">Fragilariopsis cylindrus CCMP1102</name>
    <dbReference type="NCBI Taxonomy" id="635003"/>
    <lineage>
        <taxon>Eukaryota</taxon>
        <taxon>Sar</taxon>
        <taxon>Stramenopiles</taxon>
        <taxon>Ochrophyta</taxon>
        <taxon>Bacillariophyta</taxon>
        <taxon>Bacillariophyceae</taxon>
        <taxon>Bacillariophycidae</taxon>
        <taxon>Bacillariales</taxon>
        <taxon>Bacillariaceae</taxon>
        <taxon>Fragilariopsis</taxon>
    </lineage>
</organism>
<feature type="region of interest" description="Disordered" evidence="1">
    <location>
        <begin position="349"/>
        <end position="368"/>
    </location>
</feature>
<keyword evidence="2" id="KW-0472">Membrane</keyword>
<evidence type="ECO:0000313" key="4">
    <source>
        <dbReference type="Proteomes" id="UP000095751"/>
    </source>
</evidence>
<dbReference type="OrthoDB" id="10583485at2759"/>
<keyword evidence="2" id="KW-0812">Transmembrane</keyword>
<feature type="compositionally biased region" description="Low complexity" evidence="1">
    <location>
        <begin position="299"/>
        <end position="308"/>
    </location>
</feature>
<keyword evidence="2" id="KW-1133">Transmembrane helix</keyword>
<feature type="region of interest" description="Disordered" evidence="1">
    <location>
        <begin position="299"/>
        <end position="331"/>
    </location>
</feature>
<evidence type="ECO:0000313" key="3">
    <source>
        <dbReference type="EMBL" id="OEU14307.1"/>
    </source>
</evidence>
<gene>
    <name evidence="3" type="ORF">FRACYDRAFT_240843</name>
</gene>
<feature type="compositionally biased region" description="Low complexity" evidence="1">
    <location>
        <begin position="68"/>
        <end position="84"/>
    </location>
</feature>
<keyword evidence="4" id="KW-1185">Reference proteome</keyword>
<protein>
    <submittedName>
        <fullName evidence="3">Uncharacterized protein</fullName>
    </submittedName>
</protein>
<accession>A0A1E7F820</accession>
<dbReference type="AlphaFoldDB" id="A0A1E7F820"/>